<protein>
    <submittedName>
        <fullName evidence="1">Uncharacterized protein</fullName>
    </submittedName>
</protein>
<dbReference type="AlphaFoldDB" id="A0A0F9L6G8"/>
<evidence type="ECO:0000313" key="1">
    <source>
        <dbReference type="EMBL" id="KKM90349.1"/>
    </source>
</evidence>
<accession>A0A0F9L6G8</accession>
<comment type="caution">
    <text evidence="1">The sequence shown here is derived from an EMBL/GenBank/DDBJ whole genome shotgun (WGS) entry which is preliminary data.</text>
</comment>
<name>A0A0F9L6G8_9ZZZZ</name>
<dbReference type="EMBL" id="LAZR01006681">
    <property type="protein sequence ID" value="KKM90349.1"/>
    <property type="molecule type" value="Genomic_DNA"/>
</dbReference>
<gene>
    <name evidence="1" type="ORF">LCGC14_1239440</name>
</gene>
<proteinExistence type="predicted"/>
<reference evidence="1" key="1">
    <citation type="journal article" date="2015" name="Nature">
        <title>Complex archaea that bridge the gap between prokaryotes and eukaryotes.</title>
        <authorList>
            <person name="Spang A."/>
            <person name="Saw J.H."/>
            <person name="Jorgensen S.L."/>
            <person name="Zaremba-Niedzwiedzka K."/>
            <person name="Martijn J."/>
            <person name="Lind A.E."/>
            <person name="van Eijk R."/>
            <person name="Schleper C."/>
            <person name="Guy L."/>
            <person name="Ettema T.J."/>
        </authorList>
    </citation>
    <scope>NUCLEOTIDE SEQUENCE</scope>
</reference>
<organism evidence="1">
    <name type="scientific">marine sediment metagenome</name>
    <dbReference type="NCBI Taxonomy" id="412755"/>
    <lineage>
        <taxon>unclassified sequences</taxon>
        <taxon>metagenomes</taxon>
        <taxon>ecological metagenomes</taxon>
    </lineage>
</organism>
<sequence length="63" mass="7064">MDCATLDASFEAVPPAFAGGWFVLSWGRLLTADVFWFVHTSVITHVLTFVKDYFLPLQTIGEK</sequence>